<dbReference type="InterPro" id="IPR023576">
    <property type="entry name" value="UbiE/COQ5_MeTrFase_CS"/>
</dbReference>
<sequence length="112" mass="12780">MIRQCCRALSTTTTTTTRRSRGIQCASRDLHVATDAQGVPFPDSEPRTATFGFKEVPEDEKGRLVGNVFTSVASNYDLMNDIMSGGLHRLWKDRLLLFWLFSQNEVYYLKRS</sequence>
<dbReference type="EMBL" id="CM035429">
    <property type="protein sequence ID" value="KAH7299369.1"/>
    <property type="molecule type" value="Genomic_DNA"/>
</dbReference>
<dbReference type="GO" id="GO:0032259">
    <property type="term" value="P:methylation"/>
    <property type="evidence" value="ECO:0007669"/>
    <property type="project" value="UniProtKB-KW"/>
</dbReference>
<dbReference type="Gene3D" id="3.40.50.150">
    <property type="entry name" value="Vaccinia Virus protein VP39"/>
    <property type="match status" value="1"/>
</dbReference>
<dbReference type="Proteomes" id="UP000825935">
    <property type="component" value="Chromosome 24"/>
</dbReference>
<proteinExistence type="predicted"/>
<organism evidence="4 5">
    <name type="scientific">Ceratopteris richardii</name>
    <name type="common">Triangle waterfern</name>
    <dbReference type="NCBI Taxonomy" id="49495"/>
    <lineage>
        <taxon>Eukaryota</taxon>
        <taxon>Viridiplantae</taxon>
        <taxon>Streptophyta</taxon>
        <taxon>Embryophyta</taxon>
        <taxon>Tracheophyta</taxon>
        <taxon>Polypodiopsida</taxon>
        <taxon>Polypodiidae</taxon>
        <taxon>Polypodiales</taxon>
        <taxon>Pteridineae</taxon>
        <taxon>Pteridaceae</taxon>
        <taxon>Parkerioideae</taxon>
        <taxon>Ceratopteris</taxon>
    </lineage>
</organism>
<accession>A0A8T2RSB3</accession>
<evidence type="ECO:0008006" key="6">
    <source>
        <dbReference type="Google" id="ProtNLM"/>
    </source>
</evidence>
<keyword evidence="5" id="KW-1185">Reference proteome</keyword>
<keyword evidence="3" id="KW-0949">S-adenosyl-L-methionine</keyword>
<evidence type="ECO:0000313" key="5">
    <source>
        <dbReference type="Proteomes" id="UP000825935"/>
    </source>
</evidence>
<keyword evidence="2" id="KW-0808">Transferase</keyword>
<comment type="caution">
    <text evidence="4">The sequence shown here is derived from an EMBL/GenBank/DDBJ whole genome shotgun (WGS) entry which is preliminary data.</text>
</comment>
<protein>
    <recommendedName>
        <fullName evidence="6">2-methoxy-6-polyprenyl-1,4-benzoquinol methylase, mitochondrial</fullName>
    </recommendedName>
</protein>
<dbReference type="Pfam" id="PF01209">
    <property type="entry name" value="Ubie_methyltran"/>
    <property type="match status" value="1"/>
</dbReference>
<gene>
    <name evidence="4" type="ORF">KP509_24G007800</name>
</gene>
<dbReference type="PROSITE" id="PS01183">
    <property type="entry name" value="UBIE_1"/>
    <property type="match status" value="1"/>
</dbReference>
<evidence type="ECO:0000256" key="3">
    <source>
        <dbReference type="ARBA" id="ARBA00022691"/>
    </source>
</evidence>
<evidence type="ECO:0000256" key="2">
    <source>
        <dbReference type="ARBA" id="ARBA00022679"/>
    </source>
</evidence>
<evidence type="ECO:0000256" key="1">
    <source>
        <dbReference type="ARBA" id="ARBA00022603"/>
    </source>
</evidence>
<dbReference type="GO" id="GO:0008168">
    <property type="term" value="F:methyltransferase activity"/>
    <property type="evidence" value="ECO:0007669"/>
    <property type="project" value="UniProtKB-KW"/>
</dbReference>
<dbReference type="InterPro" id="IPR029063">
    <property type="entry name" value="SAM-dependent_MTases_sf"/>
</dbReference>
<keyword evidence="1" id="KW-0489">Methyltransferase</keyword>
<dbReference type="OrthoDB" id="6329284at2759"/>
<reference evidence="4" key="1">
    <citation type="submission" date="2021-08" db="EMBL/GenBank/DDBJ databases">
        <title>WGS assembly of Ceratopteris richardii.</title>
        <authorList>
            <person name="Marchant D.B."/>
            <person name="Chen G."/>
            <person name="Jenkins J."/>
            <person name="Shu S."/>
            <person name="Leebens-Mack J."/>
            <person name="Grimwood J."/>
            <person name="Schmutz J."/>
            <person name="Soltis P."/>
            <person name="Soltis D."/>
            <person name="Chen Z.-H."/>
        </authorList>
    </citation>
    <scope>NUCLEOTIDE SEQUENCE</scope>
    <source>
        <strain evidence="4">Whitten #5841</strain>
        <tissue evidence="4">Leaf</tissue>
    </source>
</reference>
<dbReference type="AlphaFoldDB" id="A0A8T2RSB3"/>
<name>A0A8T2RSB3_CERRI</name>
<evidence type="ECO:0000313" key="4">
    <source>
        <dbReference type="EMBL" id="KAH7299369.1"/>
    </source>
</evidence>